<dbReference type="GO" id="GO:0031507">
    <property type="term" value="P:heterochromatin formation"/>
    <property type="evidence" value="ECO:0007669"/>
    <property type="project" value="InterPro"/>
</dbReference>
<protein>
    <recommendedName>
        <fullName evidence="1">Chromo domain-containing protein</fullName>
    </recommendedName>
</protein>
<dbReference type="InterPro" id="IPR000953">
    <property type="entry name" value="Chromo/chromo_shadow_dom"/>
</dbReference>
<organism evidence="2 3">
    <name type="scientific">Phytophthora nicotianae (strain INRA-310)</name>
    <name type="common">Phytophthora parasitica</name>
    <dbReference type="NCBI Taxonomy" id="761204"/>
    <lineage>
        <taxon>Eukaryota</taxon>
        <taxon>Sar</taxon>
        <taxon>Stramenopiles</taxon>
        <taxon>Oomycota</taxon>
        <taxon>Peronosporomycetes</taxon>
        <taxon>Peronosporales</taxon>
        <taxon>Peronosporaceae</taxon>
        <taxon>Phytophthora</taxon>
    </lineage>
</organism>
<dbReference type="InterPro" id="IPR056924">
    <property type="entry name" value="SH3_Tf2-1"/>
</dbReference>
<dbReference type="OrthoDB" id="97288at2759"/>
<evidence type="ECO:0000313" key="2">
    <source>
        <dbReference type="EMBL" id="ETN22007.1"/>
    </source>
</evidence>
<dbReference type="EMBL" id="KI669563">
    <property type="protein sequence ID" value="ETN22007.1"/>
    <property type="molecule type" value="Genomic_DNA"/>
</dbReference>
<dbReference type="Proteomes" id="UP000018817">
    <property type="component" value="Unassembled WGS sequence"/>
</dbReference>
<dbReference type="InterPro" id="IPR023780">
    <property type="entry name" value="Chromo_domain"/>
</dbReference>
<dbReference type="PROSITE" id="PS50013">
    <property type="entry name" value="CHROMO_2"/>
    <property type="match status" value="1"/>
</dbReference>
<dbReference type="Gene3D" id="2.40.50.40">
    <property type="match status" value="1"/>
</dbReference>
<dbReference type="OMA" id="WERAEDS"/>
<dbReference type="CDD" id="cd00024">
    <property type="entry name" value="CD_CSD"/>
    <property type="match status" value="1"/>
</dbReference>
<dbReference type="RefSeq" id="XP_008893710.1">
    <property type="nucleotide sequence ID" value="XM_008895462.1"/>
</dbReference>
<dbReference type="Pfam" id="PF24626">
    <property type="entry name" value="SH3_Tf2-1"/>
    <property type="match status" value="1"/>
</dbReference>
<gene>
    <name evidence="2" type="ORF">PPTG_02067</name>
</gene>
<accession>W2R9D4</accession>
<reference evidence="2 3" key="2">
    <citation type="submission" date="2013-11" db="EMBL/GenBank/DDBJ databases">
        <title>The Genome Sequence of Phytophthora parasitica INRA-310.</title>
        <authorList>
            <consortium name="The Broad Institute Genomics Platform"/>
            <person name="Russ C."/>
            <person name="Tyler B."/>
            <person name="Panabieres F."/>
            <person name="Shan W."/>
            <person name="Tripathy S."/>
            <person name="Grunwald N."/>
            <person name="Machado M."/>
            <person name="Johnson C.S."/>
            <person name="Arredondo F."/>
            <person name="Hong C."/>
            <person name="Coffey M."/>
            <person name="Young S.K."/>
            <person name="Zeng Q."/>
            <person name="Gargeya S."/>
            <person name="Fitzgerald M."/>
            <person name="Abouelleil A."/>
            <person name="Alvarado L."/>
            <person name="Chapman S.B."/>
            <person name="Gainer-Dewar J."/>
            <person name="Goldberg J."/>
            <person name="Griggs A."/>
            <person name="Gujja S."/>
            <person name="Hansen M."/>
            <person name="Howarth C."/>
            <person name="Imamovic A."/>
            <person name="Ireland A."/>
            <person name="Larimer J."/>
            <person name="McCowan C."/>
            <person name="Murphy C."/>
            <person name="Pearson M."/>
            <person name="Poon T.W."/>
            <person name="Priest M."/>
            <person name="Roberts A."/>
            <person name="Saif S."/>
            <person name="Shea T."/>
            <person name="Sykes S."/>
            <person name="Wortman J."/>
            <person name="Nusbaum C."/>
            <person name="Birren B."/>
        </authorList>
    </citation>
    <scope>NUCLEOTIDE SEQUENCE [LARGE SCALE GENOMIC DNA]</scope>
    <source>
        <strain evidence="2 3">INRA-310</strain>
    </source>
</reference>
<dbReference type="InterPro" id="IPR016197">
    <property type="entry name" value="Chromo-like_dom_sf"/>
</dbReference>
<dbReference type="InterPro" id="IPR044251">
    <property type="entry name" value="LHP1-like"/>
</dbReference>
<sequence>MADVYDRGRKDQDFNVGDQVYLSTKNLDTVHTGFPNSRKLGPKWIGPYSVVRKVHRHAYEINLPPGLKLHPVFNTGSLKPYESPTRLSRPHEVILHDGRVGQIVEAVVNKRQRKGNVQYLIRWVGEKKATWEPLENLHQVTGLIQAYENKTPKRSRKRRRQISEAK</sequence>
<dbReference type="GeneID" id="20172323"/>
<dbReference type="Pfam" id="PF00385">
    <property type="entry name" value="Chromo"/>
    <property type="match status" value="1"/>
</dbReference>
<evidence type="ECO:0000259" key="1">
    <source>
        <dbReference type="PROSITE" id="PS50013"/>
    </source>
</evidence>
<dbReference type="SUPFAM" id="SSF54160">
    <property type="entry name" value="Chromo domain-like"/>
    <property type="match status" value="1"/>
</dbReference>
<dbReference type="STRING" id="761204.W2R9D4"/>
<dbReference type="PANTHER" id="PTHR47240">
    <property type="entry name" value="CHROMO DOMAIN-CONTAINING PROTEIN LHP1"/>
    <property type="match status" value="1"/>
</dbReference>
<proteinExistence type="predicted"/>
<dbReference type="PANTHER" id="PTHR47240:SF2">
    <property type="entry name" value="CHROMO DOMAIN-CONTAINING PROTEIN LHP1"/>
    <property type="match status" value="1"/>
</dbReference>
<dbReference type="SMART" id="SM00298">
    <property type="entry name" value="CHROMO"/>
    <property type="match status" value="1"/>
</dbReference>
<evidence type="ECO:0000313" key="3">
    <source>
        <dbReference type="Proteomes" id="UP000018817"/>
    </source>
</evidence>
<feature type="domain" description="Chromo" evidence="1">
    <location>
        <begin position="102"/>
        <end position="159"/>
    </location>
</feature>
<dbReference type="VEuPathDB" id="FungiDB:PPTG_02067"/>
<dbReference type="AlphaFoldDB" id="W2R9D4"/>
<reference evidence="3" key="1">
    <citation type="submission" date="2011-12" db="EMBL/GenBank/DDBJ databases">
        <authorList>
            <consortium name="The Broad Institute Genome Sequencing Platform"/>
            <person name="Russ C."/>
            <person name="Tyler B."/>
            <person name="Panabieres F."/>
            <person name="Shan W."/>
            <person name="Tripathy S."/>
            <person name="Grunwald N."/>
            <person name="Machado M."/>
            <person name="Young S.K."/>
            <person name="Zeng Q."/>
            <person name="Gargeya S."/>
            <person name="Fitzgerald M."/>
            <person name="Haas B."/>
            <person name="Abouelleil A."/>
            <person name="Alvarado L."/>
            <person name="Arachchi H.M."/>
            <person name="Berlin A."/>
            <person name="Chapman S.B."/>
            <person name="Gearin G."/>
            <person name="Goldberg J."/>
            <person name="Griggs A."/>
            <person name="Gujja S."/>
            <person name="Hansen M."/>
            <person name="Heiman D."/>
            <person name="Howarth C."/>
            <person name="Larimer J."/>
            <person name="Lui A."/>
            <person name="MacDonald P.J.P."/>
            <person name="McCowen C."/>
            <person name="Montmayeur A."/>
            <person name="Murphy C."/>
            <person name="Neiman D."/>
            <person name="Pearson M."/>
            <person name="Priest M."/>
            <person name="Roberts A."/>
            <person name="Saif S."/>
            <person name="Shea T."/>
            <person name="Sisk P."/>
            <person name="Stolte C."/>
            <person name="Sykes S."/>
            <person name="Wortman J."/>
            <person name="Nusbaum C."/>
            <person name="Birren B."/>
        </authorList>
    </citation>
    <scope>NUCLEOTIDE SEQUENCE [LARGE SCALE GENOMIC DNA]</scope>
    <source>
        <strain evidence="3">INRA-310</strain>
    </source>
</reference>
<name>W2R9D4_PHYN3</name>